<dbReference type="HOGENOM" id="CLU_038276_0_0_1"/>
<dbReference type="InterPro" id="IPR028000">
    <property type="entry name" value="Pma1"/>
</dbReference>
<evidence type="ECO:0000256" key="3">
    <source>
        <dbReference type="SAM" id="SignalP"/>
    </source>
</evidence>
<dbReference type="Pfam" id="PF14610">
    <property type="entry name" value="Psg1"/>
    <property type="match status" value="1"/>
</dbReference>
<feature type="compositionally biased region" description="Basic and acidic residues" evidence="1">
    <location>
        <begin position="373"/>
        <end position="391"/>
    </location>
</feature>
<dbReference type="Proteomes" id="UP000028045">
    <property type="component" value="Unassembled WGS sequence"/>
</dbReference>
<keyword evidence="2" id="KW-0812">Transmembrane</keyword>
<keyword evidence="3" id="KW-0732">Signal</keyword>
<feature type="signal peptide" evidence="3">
    <location>
        <begin position="1"/>
        <end position="18"/>
    </location>
</feature>
<evidence type="ECO:0000256" key="1">
    <source>
        <dbReference type="SAM" id="MobiDB-lite"/>
    </source>
</evidence>
<organism evidence="4 5">
    <name type="scientific">Stachybotrys chartarum (strain CBS 109288 / IBT 7711)</name>
    <name type="common">Toxic black mold</name>
    <name type="synonym">Stilbospora chartarum</name>
    <dbReference type="NCBI Taxonomy" id="1280523"/>
    <lineage>
        <taxon>Eukaryota</taxon>
        <taxon>Fungi</taxon>
        <taxon>Dikarya</taxon>
        <taxon>Ascomycota</taxon>
        <taxon>Pezizomycotina</taxon>
        <taxon>Sordariomycetes</taxon>
        <taxon>Hypocreomycetidae</taxon>
        <taxon>Hypocreales</taxon>
        <taxon>Stachybotryaceae</taxon>
        <taxon>Stachybotrys</taxon>
    </lineage>
</organism>
<accession>A0A084AMH0</accession>
<feature type="region of interest" description="Disordered" evidence="1">
    <location>
        <begin position="326"/>
        <end position="391"/>
    </location>
</feature>
<dbReference type="EMBL" id="KL648657">
    <property type="protein sequence ID" value="KEY66499.1"/>
    <property type="molecule type" value="Genomic_DNA"/>
</dbReference>
<protein>
    <recommendedName>
        <fullName evidence="6">Mid2 domain-containing protein</fullName>
    </recommendedName>
</protein>
<evidence type="ECO:0000313" key="4">
    <source>
        <dbReference type="EMBL" id="KEY66499.1"/>
    </source>
</evidence>
<feature type="chain" id="PRO_5001771047" description="Mid2 domain-containing protein" evidence="3">
    <location>
        <begin position="19"/>
        <end position="391"/>
    </location>
</feature>
<name>A0A084AMH0_STACB</name>
<evidence type="ECO:0008006" key="6">
    <source>
        <dbReference type="Google" id="ProtNLM"/>
    </source>
</evidence>
<dbReference type="OrthoDB" id="4084551at2759"/>
<sequence length="391" mass="42854">MHASLLLGGLALLHRASAIPAPTDAPEPPTLLPRDGELVDGLSPWVSVNDEAQPVATYTPSMTTVSGTPSAIDGAPEQLTASVFTWTSYAKVTTSTGLPPNPTAARRGGEGAFSRCRNMDGEFAPICRPSHNTTLLTGHTYYITWDPDYFNTTDIPNNSTVEVAVRLDWFNHTDRDPSNWDWLHLDTYNRVPAAWGFWTLDLTTSYLKDTTPGHTMTNVSISLVSSLSGSNEKNTTAALPVAFMQPGLPPVRHSPGASRQSLIIGLPIGFGALVLVIGGLFLYNRRTRRIGLGNVMGRKRNGYDSSRTRRMFRRAHKDGAIQLTDRATPPIPEYHDNPSSVPRIRRDSDLGSLAGSPVVSSFPQTGTLGGRNAFRDEVDRQKEQRRDEREY</sequence>
<feature type="transmembrane region" description="Helical" evidence="2">
    <location>
        <begin position="262"/>
        <end position="283"/>
    </location>
</feature>
<evidence type="ECO:0000313" key="5">
    <source>
        <dbReference type="Proteomes" id="UP000028045"/>
    </source>
</evidence>
<dbReference type="AlphaFoldDB" id="A0A084AMH0"/>
<keyword evidence="2" id="KW-0472">Membrane</keyword>
<keyword evidence="5" id="KW-1185">Reference proteome</keyword>
<evidence type="ECO:0000256" key="2">
    <source>
        <dbReference type="SAM" id="Phobius"/>
    </source>
</evidence>
<keyword evidence="2" id="KW-1133">Transmembrane helix</keyword>
<proteinExistence type="predicted"/>
<gene>
    <name evidence="4" type="ORF">S7711_04827</name>
</gene>
<reference evidence="4 5" key="1">
    <citation type="journal article" date="2014" name="BMC Genomics">
        <title>Comparative genome sequencing reveals chemotype-specific gene clusters in the toxigenic black mold Stachybotrys.</title>
        <authorList>
            <person name="Semeiks J."/>
            <person name="Borek D."/>
            <person name="Otwinowski Z."/>
            <person name="Grishin N.V."/>
        </authorList>
    </citation>
    <scope>NUCLEOTIDE SEQUENCE [LARGE SCALE GENOMIC DNA]</scope>
    <source>
        <strain evidence="5">CBS 109288 / IBT 7711</strain>
    </source>
</reference>